<dbReference type="GO" id="GO:0055070">
    <property type="term" value="P:copper ion homeostasis"/>
    <property type="evidence" value="ECO:0007669"/>
    <property type="project" value="TreeGrafter"/>
</dbReference>
<keyword evidence="3" id="KW-1278">Translocase</keyword>
<dbReference type="Pfam" id="PF00702">
    <property type="entry name" value="Hydrolase"/>
    <property type="match status" value="1"/>
</dbReference>
<dbReference type="Gene3D" id="3.40.1110.10">
    <property type="entry name" value="Calcium-transporting ATPase, cytoplasmic domain N"/>
    <property type="match status" value="1"/>
</dbReference>
<keyword evidence="7" id="KW-0378">Hydrolase</keyword>
<accession>A0A523XF15</accession>
<dbReference type="Gene3D" id="3.40.50.1000">
    <property type="entry name" value="HAD superfamily/HAD-like"/>
    <property type="match status" value="1"/>
</dbReference>
<dbReference type="InterPro" id="IPR001757">
    <property type="entry name" value="P_typ_ATPase"/>
</dbReference>
<comment type="subcellular location">
    <subcellularLocation>
        <location evidence="1">Membrane</location>
    </subcellularLocation>
</comment>
<feature type="non-terminal residue" evidence="7">
    <location>
        <position position="1"/>
    </location>
</feature>
<proteinExistence type="predicted"/>
<keyword evidence="5 6" id="KW-0472">Membrane</keyword>
<evidence type="ECO:0000313" key="8">
    <source>
        <dbReference type="Proteomes" id="UP000315534"/>
    </source>
</evidence>
<organism evidence="7 8">
    <name type="scientific">candidate division TA06 bacterium</name>
    <dbReference type="NCBI Taxonomy" id="2250710"/>
    <lineage>
        <taxon>Bacteria</taxon>
        <taxon>Bacteria division TA06</taxon>
    </lineage>
</organism>
<keyword evidence="4 6" id="KW-1133">Transmembrane helix</keyword>
<dbReference type="InterPro" id="IPR023214">
    <property type="entry name" value="HAD_sf"/>
</dbReference>
<dbReference type="Proteomes" id="UP000315534">
    <property type="component" value="Unassembled WGS sequence"/>
</dbReference>
<feature type="transmembrane region" description="Helical" evidence="6">
    <location>
        <begin position="167"/>
        <end position="187"/>
    </location>
</feature>
<comment type="caution">
    <text evidence="7">The sequence shown here is derived from an EMBL/GenBank/DDBJ whole genome shotgun (WGS) entry which is preliminary data.</text>
</comment>
<evidence type="ECO:0000256" key="2">
    <source>
        <dbReference type="ARBA" id="ARBA00022692"/>
    </source>
</evidence>
<dbReference type="PANTHER" id="PTHR43520:SF8">
    <property type="entry name" value="P-TYPE CU(+) TRANSPORTER"/>
    <property type="match status" value="1"/>
</dbReference>
<evidence type="ECO:0000313" key="7">
    <source>
        <dbReference type="EMBL" id="TET77873.1"/>
    </source>
</evidence>
<evidence type="ECO:0000256" key="5">
    <source>
        <dbReference type="ARBA" id="ARBA00023136"/>
    </source>
</evidence>
<evidence type="ECO:0000256" key="3">
    <source>
        <dbReference type="ARBA" id="ARBA00022967"/>
    </source>
</evidence>
<dbReference type="GO" id="GO:0016020">
    <property type="term" value="C:membrane"/>
    <property type="evidence" value="ECO:0007669"/>
    <property type="project" value="UniProtKB-SubCell"/>
</dbReference>
<dbReference type="PRINTS" id="PR00119">
    <property type="entry name" value="CATATPASE"/>
</dbReference>
<name>A0A523XF15_UNCT6</name>
<evidence type="ECO:0000256" key="1">
    <source>
        <dbReference type="ARBA" id="ARBA00004370"/>
    </source>
</evidence>
<reference evidence="7 8" key="1">
    <citation type="submission" date="2019-03" db="EMBL/GenBank/DDBJ databases">
        <title>Metabolic potential of uncultured bacteria and archaea associated with petroleum seepage in deep-sea sediments.</title>
        <authorList>
            <person name="Dong X."/>
            <person name="Hubert C."/>
        </authorList>
    </citation>
    <scope>NUCLEOTIDE SEQUENCE [LARGE SCALE GENOMIC DNA]</scope>
    <source>
        <strain evidence="7">E29_bin36</strain>
    </source>
</reference>
<dbReference type="NCBIfam" id="TIGR01494">
    <property type="entry name" value="ATPase_P-type"/>
    <property type="match status" value="1"/>
</dbReference>
<dbReference type="AlphaFoldDB" id="A0A523XF15"/>
<dbReference type="InterPro" id="IPR023299">
    <property type="entry name" value="ATPase_P-typ_cyto_dom_N"/>
</dbReference>
<gene>
    <name evidence="7" type="ORF">E3J38_09285</name>
</gene>
<dbReference type="GO" id="GO:0005524">
    <property type="term" value="F:ATP binding"/>
    <property type="evidence" value="ECO:0007669"/>
    <property type="project" value="InterPro"/>
</dbReference>
<dbReference type="GO" id="GO:0005507">
    <property type="term" value="F:copper ion binding"/>
    <property type="evidence" value="ECO:0007669"/>
    <property type="project" value="TreeGrafter"/>
</dbReference>
<dbReference type="EMBL" id="SOIP01000535">
    <property type="protein sequence ID" value="TET77873.1"/>
    <property type="molecule type" value="Genomic_DNA"/>
</dbReference>
<keyword evidence="2 6" id="KW-0812">Transmembrane</keyword>
<dbReference type="InterPro" id="IPR036412">
    <property type="entry name" value="HAD-like_sf"/>
</dbReference>
<sequence>DIDFSMLEKNLVDMEEEAKTTMVIVSGQRAIGAIGVADTLKDDSIFAIAALERMGLDTVMLTGDNKRTGEAIARKVGVKRVLANVLPDDKTNEIRRLQEEVGMVAMVGDGINDAPALTQANVGIAIGTGTDIAIESSDITLVRGDLSSVVTAIKLSHATFTKIKQNLFWAFFYNLIAIPVAVFGLLHPVIAEIAMALSSINVVTNSLRLRRTRL</sequence>
<dbReference type="GO" id="GO:0043682">
    <property type="term" value="F:P-type divalent copper transporter activity"/>
    <property type="evidence" value="ECO:0007669"/>
    <property type="project" value="TreeGrafter"/>
</dbReference>
<dbReference type="SUPFAM" id="SSF56784">
    <property type="entry name" value="HAD-like"/>
    <property type="match status" value="1"/>
</dbReference>
<evidence type="ECO:0000256" key="4">
    <source>
        <dbReference type="ARBA" id="ARBA00022989"/>
    </source>
</evidence>
<dbReference type="PANTHER" id="PTHR43520">
    <property type="entry name" value="ATP7, ISOFORM B"/>
    <property type="match status" value="1"/>
</dbReference>
<protein>
    <submittedName>
        <fullName evidence="7">HAD family hydrolase</fullName>
    </submittedName>
</protein>
<evidence type="ECO:0000256" key="6">
    <source>
        <dbReference type="SAM" id="Phobius"/>
    </source>
</evidence>
<dbReference type="GO" id="GO:0016887">
    <property type="term" value="F:ATP hydrolysis activity"/>
    <property type="evidence" value="ECO:0007669"/>
    <property type="project" value="InterPro"/>
</dbReference>